<dbReference type="AlphaFoldDB" id="A0A7X4LJH0"/>
<gene>
    <name evidence="1" type="ORF">F9817_07745</name>
</gene>
<reference evidence="1 2" key="1">
    <citation type="submission" date="2019-10" db="EMBL/GenBank/DDBJ databases">
        <title>Vibrio sp. nov. isolated from a shrimp pond.</title>
        <authorList>
            <person name="Gomez-Gil B."/>
            <person name="Enciso-Ibarra J."/>
            <person name="Enciso-Ibarra K."/>
            <person name="Bolan-Mejia C."/>
        </authorList>
    </citation>
    <scope>NUCLEOTIDE SEQUENCE [LARGE SCALE GENOMIC DNA]</scope>
    <source>
        <strain evidence="1 2">CAIM 722</strain>
    </source>
</reference>
<sequence>MNWLDIADKSDEIWFHLFGNYEVNESVFIEHVIFKGDSVSVIFSIFRPNIKLPERWLSKGFDSILLNLKLASLNEDTIIIGRAKA</sequence>
<keyword evidence="2" id="KW-1185">Reference proteome</keyword>
<accession>A0A7X4LJH0</accession>
<protein>
    <submittedName>
        <fullName evidence="1">Uncharacterized protein</fullName>
    </submittedName>
</protein>
<dbReference type="EMBL" id="WEKT01000010">
    <property type="protein sequence ID" value="MZI93090.1"/>
    <property type="molecule type" value="Genomic_DNA"/>
</dbReference>
<proteinExistence type="predicted"/>
<comment type="caution">
    <text evidence="1">The sequence shown here is derived from an EMBL/GenBank/DDBJ whole genome shotgun (WGS) entry which is preliminary data.</text>
</comment>
<evidence type="ECO:0000313" key="2">
    <source>
        <dbReference type="Proteomes" id="UP000462621"/>
    </source>
</evidence>
<evidence type="ECO:0000313" key="1">
    <source>
        <dbReference type="EMBL" id="MZI93090.1"/>
    </source>
</evidence>
<dbReference type="Proteomes" id="UP000462621">
    <property type="component" value="Unassembled WGS sequence"/>
</dbReference>
<dbReference type="RefSeq" id="WP_161154391.1">
    <property type="nucleotide sequence ID" value="NZ_WEKT01000010.1"/>
</dbReference>
<organism evidence="1 2">
    <name type="scientific">Vibrio eleionomae</name>
    <dbReference type="NCBI Taxonomy" id="2653505"/>
    <lineage>
        <taxon>Bacteria</taxon>
        <taxon>Pseudomonadati</taxon>
        <taxon>Pseudomonadota</taxon>
        <taxon>Gammaproteobacteria</taxon>
        <taxon>Vibrionales</taxon>
        <taxon>Vibrionaceae</taxon>
        <taxon>Vibrio</taxon>
    </lineage>
</organism>
<name>A0A7X4LJH0_9VIBR</name>